<protein>
    <recommendedName>
        <fullName evidence="3">PPM-type phosphatase domain-containing protein</fullName>
    </recommendedName>
</protein>
<dbReference type="InterPro" id="IPR013783">
    <property type="entry name" value="Ig-like_fold"/>
</dbReference>
<evidence type="ECO:0000256" key="1">
    <source>
        <dbReference type="SAM" id="Phobius"/>
    </source>
</evidence>
<evidence type="ECO:0000313" key="4">
    <source>
        <dbReference type="EMBL" id="BDC99130.1"/>
    </source>
</evidence>
<sequence length="1092" mass="125672">MKTRLFLLIAFVFFSTFVVAQDRFTEQATGLSVSAKIEQVPIGQPIFQDQQGFIYFKNSYHQVRLVNDQAFSKVSRFPMDSTTLHSYIAEDGRYVSVNPTELLYTSVSGDQQNIALPDALKGVDIELLKLRKKTIYILLKSAFWVYNIQQDKWSSFPLTFGHSFYFIGHQIWITDILKGIYIYENGEIHLSDFQVNFRKRSTPVGILKAENGLVYFFNRRGYIIQYDPKTKEVVTRSQLKGLVSYGLTGAQFLDQNHVALSFEYSAPIVYNLKKHSCYPVTKASQNSSSSYMFVDHAKNIWWLNKNELKHVSFEQVFREITLDDPIIKVEGTDSLLYADGYLRKVALAEDNFGITLEKVKALKGDFNHIFLKDSTLLCSKIGTSIGRVDQQKLLLLTRMSYRRFEAFKWENKEYIACFGPYRLGILALDPYGKIETFWFTAYNKDIDPEYGIYIGSPNKNPQFLFHDGNNIGLLELKDGWNKAGRSVDLMTAKASNKSPLFVTNNHDDLLDYKVICKQFITDKKTKAVKFFKVKQEVYAWFNDDIYRFDAQNNKMVLFRKNFEGLILTSQTGELCVLTVKNNMVYKSDVLDDTEPKIPFPSTVKELYQLKGFFKLSDNITAFYSAKSIYLYDQRLAMGKPMKVKVLNHKLLSAGTSVASLALPQVLAYGDGLRLEVGVPLYNNHEPNKFRYRLNKGEWSEWSASKNIDLIGLNTGRYLLEIEGREYMGARISRFDHHFRVAWPWYLSQPALLIYLLLILFIYRLMIKRVKKKNRILEIHVAERTRELNRKNAVLSRKNIEIKLQSDMIEEGRRKLETRNGLLEASINYASRVQKMFTKSEAGIREIMPKCFLFSKAKDKLTGDFFWIHKVPQGVVFALADCTGHGVPSALLTMYGRRCLEEVVVTKKQHNPALILLELQRQFLEKEKHDHDMDTEGLEIGIVMINVEEKKLYFSGANINLFHKSRTVEEVFKGNRFYIGTPTTSSQTGFTCFEADIEESTEIFLATDGYSDQFGGPRGRKMMVHRQNKLFSEIHGLDANEQGEKVRAFYKAWRGAEEAIDDAMVIGCKPYALIEKAAMQQQSATDNAQLLLN</sequence>
<keyword evidence="1" id="KW-0812">Transmembrane</keyword>
<dbReference type="Gene3D" id="3.60.40.10">
    <property type="entry name" value="PPM-type phosphatase domain"/>
    <property type="match status" value="1"/>
</dbReference>
<organism evidence="4 5">
    <name type="scientific">Persicobacter psychrovividus</name>
    <dbReference type="NCBI Taxonomy" id="387638"/>
    <lineage>
        <taxon>Bacteria</taxon>
        <taxon>Pseudomonadati</taxon>
        <taxon>Bacteroidota</taxon>
        <taxon>Cytophagia</taxon>
        <taxon>Cytophagales</taxon>
        <taxon>Persicobacteraceae</taxon>
        <taxon>Persicobacter</taxon>
    </lineage>
</organism>
<name>A0ABN6L7G2_9BACT</name>
<dbReference type="Proteomes" id="UP001354989">
    <property type="component" value="Chromosome"/>
</dbReference>
<feature type="domain" description="PPM-type phosphatase" evidence="3">
    <location>
        <begin position="872"/>
        <end position="1065"/>
    </location>
</feature>
<feature type="transmembrane region" description="Helical" evidence="1">
    <location>
        <begin position="742"/>
        <end position="765"/>
    </location>
</feature>
<evidence type="ECO:0000313" key="5">
    <source>
        <dbReference type="Proteomes" id="UP001354989"/>
    </source>
</evidence>
<proteinExistence type="predicted"/>
<dbReference type="InterPro" id="IPR001932">
    <property type="entry name" value="PPM-type_phosphatase-like_dom"/>
</dbReference>
<feature type="chain" id="PRO_5046338831" description="PPM-type phosphatase domain-containing protein" evidence="2">
    <location>
        <begin position="21"/>
        <end position="1092"/>
    </location>
</feature>
<keyword evidence="2" id="KW-0732">Signal</keyword>
<keyword evidence="5" id="KW-1185">Reference proteome</keyword>
<dbReference type="Gene3D" id="2.60.40.10">
    <property type="entry name" value="Immunoglobulins"/>
    <property type="match status" value="1"/>
</dbReference>
<dbReference type="InterPro" id="IPR036457">
    <property type="entry name" value="PPM-type-like_dom_sf"/>
</dbReference>
<evidence type="ECO:0000256" key="2">
    <source>
        <dbReference type="SAM" id="SignalP"/>
    </source>
</evidence>
<reference evidence="4 5" key="1">
    <citation type="submission" date="2021-12" db="EMBL/GenBank/DDBJ databases">
        <title>Genome sequencing of bacteria with rrn-lacking chromosome and rrn-plasmid.</title>
        <authorList>
            <person name="Anda M."/>
            <person name="Iwasaki W."/>
        </authorList>
    </citation>
    <scope>NUCLEOTIDE SEQUENCE [LARGE SCALE GENOMIC DNA]</scope>
    <source>
        <strain evidence="4 5">NBRC 101262</strain>
    </source>
</reference>
<gene>
    <name evidence="4" type="ORF">PEPS_14110</name>
</gene>
<dbReference type="InterPro" id="IPR015943">
    <property type="entry name" value="WD40/YVTN_repeat-like_dom_sf"/>
</dbReference>
<dbReference type="EMBL" id="AP025292">
    <property type="protein sequence ID" value="BDC99130.1"/>
    <property type="molecule type" value="Genomic_DNA"/>
</dbReference>
<accession>A0ABN6L7G2</accession>
<evidence type="ECO:0000259" key="3">
    <source>
        <dbReference type="Pfam" id="PF07228"/>
    </source>
</evidence>
<feature type="signal peptide" evidence="2">
    <location>
        <begin position="1"/>
        <end position="20"/>
    </location>
</feature>
<dbReference type="Pfam" id="PF07228">
    <property type="entry name" value="SpoIIE"/>
    <property type="match status" value="1"/>
</dbReference>
<dbReference type="RefSeq" id="WP_338396604.1">
    <property type="nucleotide sequence ID" value="NZ_AP025292.1"/>
</dbReference>
<keyword evidence="1" id="KW-0472">Membrane</keyword>
<dbReference type="Gene3D" id="2.130.10.10">
    <property type="entry name" value="YVTN repeat-like/Quinoprotein amine dehydrogenase"/>
    <property type="match status" value="1"/>
</dbReference>
<keyword evidence="1" id="KW-1133">Transmembrane helix</keyword>